<comment type="similarity">
    <text evidence="2">Belongs to the BA14k family.</text>
</comment>
<accession>A0ABS4BLM9</accession>
<evidence type="ECO:0000256" key="7">
    <source>
        <dbReference type="SAM" id="Phobius"/>
    </source>
</evidence>
<evidence type="ECO:0000256" key="2">
    <source>
        <dbReference type="ARBA" id="ARBA00010270"/>
    </source>
</evidence>
<protein>
    <recommendedName>
        <fullName evidence="3">Lectin-like protein BA14k</fullName>
    </recommendedName>
</protein>
<evidence type="ECO:0000256" key="6">
    <source>
        <dbReference type="ARBA" id="ARBA00025321"/>
    </source>
</evidence>
<gene>
    <name evidence="8" type="ORF">J6595_18715</name>
</gene>
<dbReference type="Pfam" id="PF07886">
    <property type="entry name" value="BA14K"/>
    <property type="match status" value="1"/>
</dbReference>
<reference evidence="8 9" key="1">
    <citation type="submission" date="2021-04" db="EMBL/GenBank/DDBJ databases">
        <title>Whole genome sequence of Jiella sp. KSK16Y-1.</title>
        <authorList>
            <person name="Tuo L."/>
        </authorList>
    </citation>
    <scope>NUCLEOTIDE SEQUENCE [LARGE SCALE GENOMIC DNA]</scope>
    <source>
        <strain evidence="8 9">KSK16Y-1</strain>
    </source>
</reference>
<proteinExistence type="inferred from homology"/>
<feature type="transmembrane region" description="Helical" evidence="7">
    <location>
        <begin position="65"/>
        <end position="85"/>
    </location>
</feature>
<comment type="caution">
    <text evidence="8">The sequence shown here is derived from an EMBL/GenBank/DDBJ whole genome shotgun (WGS) entry which is preliminary data.</text>
</comment>
<keyword evidence="5" id="KW-0430">Lectin</keyword>
<keyword evidence="9" id="KW-1185">Reference proteome</keyword>
<keyword evidence="7" id="KW-0472">Membrane</keyword>
<evidence type="ECO:0000256" key="4">
    <source>
        <dbReference type="ARBA" id="ARBA00022475"/>
    </source>
</evidence>
<dbReference type="Proteomes" id="UP000678276">
    <property type="component" value="Unassembled WGS sequence"/>
</dbReference>
<dbReference type="InterPro" id="IPR012413">
    <property type="entry name" value="BA14K"/>
</dbReference>
<evidence type="ECO:0000313" key="8">
    <source>
        <dbReference type="EMBL" id="MBP0617621.1"/>
    </source>
</evidence>
<keyword evidence="4" id="KW-1003">Cell membrane</keyword>
<keyword evidence="7" id="KW-1133">Transmembrane helix</keyword>
<comment type="subcellular location">
    <subcellularLocation>
        <location evidence="1">Membrane</location>
        <topology evidence="1">Single-pass membrane protein</topology>
    </subcellularLocation>
</comment>
<sequence>MAFAAMLALGSVGTSTVSAQAEPYWRVQHHDGHHWRRGHAPRHYRHGRHHRRDRYYGRRHHNNGAAIGAGIAGLAIGAIVGGALAERDRPVPLHRVYPSRGGSHVARCRARYRSYDARTDTFLGYDGYRHRCRY</sequence>
<organism evidence="8 9">
    <name type="scientific">Jiella mangrovi</name>
    <dbReference type="NCBI Taxonomy" id="2821407"/>
    <lineage>
        <taxon>Bacteria</taxon>
        <taxon>Pseudomonadati</taxon>
        <taxon>Pseudomonadota</taxon>
        <taxon>Alphaproteobacteria</taxon>
        <taxon>Hyphomicrobiales</taxon>
        <taxon>Aurantimonadaceae</taxon>
        <taxon>Jiella</taxon>
    </lineage>
</organism>
<keyword evidence="7" id="KW-0812">Transmembrane</keyword>
<evidence type="ECO:0000313" key="9">
    <source>
        <dbReference type="Proteomes" id="UP000678276"/>
    </source>
</evidence>
<dbReference type="EMBL" id="JAGJCF010000018">
    <property type="protein sequence ID" value="MBP0617621.1"/>
    <property type="molecule type" value="Genomic_DNA"/>
</dbReference>
<comment type="function">
    <text evidence="6">Has immunoglobulin-binding and hemagglutination properties, and can bind to mannose. Essential for virulence. May be involved in LPS biosynthesis or polysaccharide transport.</text>
</comment>
<dbReference type="RefSeq" id="WP_209596570.1">
    <property type="nucleotide sequence ID" value="NZ_JAGJCF010000018.1"/>
</dbReference>
<evidence type="ECO:0000256" key="1">
    <source>
        <dbReference type="ARBA" id="ARBA00004167"/>
    </source>
</evidence>
<evidence type="ECO:0000256" key="5">
    <source>
        <dbReference type="ARBA" id="ARBA00022734"/>
    </source>
</evidence>
<name>A0ABS4BLM9_9HYPH</name>
<evidence type="ECO:0000256" key="3">
    <source>
        <dbReference type="ARBA" id="ARBA00020552"/>
    </source>
</evidence>